<accession>A0A854Q1S7</accession>
<feature type="compositionally biased region" description="Low complexity" evidence="4">
    <location>
        <begin position="167"/>
        <end position="183"/>
    </location>
</feature>
<dbReference type="InterPro" id="IPR001005">
    <property type="entry name" value="SANT/Myb"/>
</dbReference>
<comment type="caution">
    <text evidence="8">The sequence shown here is derived from an EMBL/GenBank/DDBJ whole genome shotgun (WGS) entry which is preliminary data.</text>
</comment>
<dbReference type="CDD" id="cd00167">
    <property type="entry name" value="SANT"/>
    <property type="match status" value="2"/>
</dbReference>
<keyword evidence="3" id="KW-0539">Nucleus</keyword>
<dbReference type="InterPro" id="IPR017930">
    <property type="entry name" value="Myb_dom"/>
</dbReference>
<evidence type="ECO:0000256" key="4">
    <source>
        <dbReference type="SAM" id="MobiDB-lite"/>
    </source>
</evidence>
<feature type="domain" description="Myb-like" evidence="5">
    <location>
        <begin position="435"/>
        <end position="513"/>
    </location>
</feature>
<evidence type="ECO:0000256" key="1">
    <source>
        <dbReference type="ARBA" id="ARBA00004123"/>
    </source>
</evidence>
<keyword evidence="2" id="KW-0238">DNA-binding</keyword>
<dbReference type="PANTHER" id="PTHR46380:SF2">
    <property type="entry name" value="CYCLIN-D-BINDING MYB-LIKE TRANSCRIPTION FACTOR 1"/>
    <property type="match status" value="1"/>
</dbReference>
<dbReference type="GO" id="GO:0000976">
    <property type="term" value="F:transcription cis-regulatory region binding"/>
    <property type="evidence" value="ECO:0007669"/>
    <property type="project" value="TreeGrafter"/>
</dbReference>
<evidence type="ECO:0000259" key="5">
    <source>
        <dbReference type="PROSITE" id="PS50090"/>
    </source>
</evidence>
<feature type="compositionally biased region" description="Basic and acidic residues" evidence="4">
    <location>
        <begin position="260"/>
        <end position="269"/>
    </location>
</feature>
<protein>
    <submittedName>
        <fullName evidence="8">Nucleolar protein</fullName>
    </submittedName>
</protein>
<dbReference type="Pfam" id="PF00249">
    <property type="entry name" value="Myb_DNA-binding"/>
    <property type="match status" value="1"/>
</dbReference>
<dbReference type="PANTHER" id="PTHR46380">
    <property type="entry name" value="CYCLIN-D-BINDING MYB-LIKE TRANSCRIPTION FACTOR 1"/>
    <property type="match status" value="1"/>
</dbReference>
<dbReference type="OrthoDB" id="39591at2759"/>
<dbReference type="Proteomes" id="UP000199727">
    <property type="component" value="Unassembled WGS sequence"/>
</dbReference>
<feature type="compositionally biased region" description="Low complexity" evidence="4">
    <location>
        <begin position="65"/>
        <end position="77"/>
    </location>
</feature>
<feature type="compositionally biased region" description="Basic residues" evidence="4">
    <location>
        <begin position="110"/>
        <end position="124"/>
    </location>
</feature>
<dbReference type="SUPFAM" id="SSF46689">
    <property type="entry name" value="Homeodomain-like"/>
    <property type="match status" value="1"/>
</dbReference>
<feature type="region of interest" description="Disordered" evidence="4">
    <location>
        <begin position="151"/>
        <end position="192"/>
    </location>
</feature>
<dbReference type="GO" id="GO:0003700">
    <property type="term" value="F:DNA-binding transcription factor activity"/>
    <property type="evidence" value="ECO:0007669"/>
    <property type="project" value="TreeGrafter"/>
</dbReference>
<dbReference type="InterPro" id="IPR009057">
    <property type="entry name" value="Homeodomain-like_sf"/>
</dbReference>
<dbReference type="EMBL" id="AMKT01000101">
    <property type="protein sequence ID" value="OXG10663.1"/>
    <property type="molecule type" value="Genomic_DNA"/>
</dbReference>
<evidence type="ECO:0000259" key="7">
    <source>
        <dbReference type="PROSITE" id="PS51294"/>
    </source>
</evidence>
<dbReference type="SMR" id="A0A854Q1S7"/>
<sequence>MEGIELGIQDLDRSYQIDTQAASSGDEEDRQEVPERPTKRKRTKEEKERRRSEKRARKEKRRSETAQAAQIQAPQAQVGIEAEVAEAPADYDEVEQVVEDAPVSEDNKKRKEKKHKKDKNKGKKGGSEEQEEEDREAIAASAVATLAQALVSSESDQVAPPVDQIQTPARPTTATSTSATWRTNPNQYGSTKVKKVPLELSPPPAASSLTPAPPATQLIPVTPLTAASAGASSFAVRDKINSLKHPKSSTNAPKAIRSTRKGEDTKESDAQLRLRFKDPKAQEEWLASTSIGKTELLRLEKEGILSYKKGKFTEDEKVSIKKALENYQKIHRMSSFDLVELVMTKTLQATDKETVREFWKDIAASVPGRPILNVQPFVRRMLDPKAHKGRWTSEEDELLLRAYAQHPREWTKISSIVDRTEVDCRDRYLKELVNRDTRTAGRWTKEEEDKLEEVVDRVAKGLRAEQVHGEERETPEEGTELVEPSDVPWDIVSKEMGNTRSMTQCRIKYRDAIWPRKLGLGKDDHVGRTLKVLTRLKNLNYESEKHISWSQVRETLEKYSLKEIRNSYSNLKKSVTSDPHVASLTYPELIKVMYDKAVMQRGRKVRADQRDYPSKETVESGDEAY</sequence>
<reference evidence="8 9" key="1">
    <citation type="submission" date="2017-06" db="EMBL/GenBank/DDBJ databases">
        <title>Global population genomics of the pathogenic fungus Cryptococcus neoformans var. grubii.</title>
        <authorList>
            <person name="Cuomo C."/>
            <person name="Litvintseva A."/>
            <person name="Chen Y."/>
            <person name="Young S."/>
            <person name="Zeng Q."/>
            <person name="Chapman S."/>
            <person name="Gujja S."/>
            <person name="Saif S."/>
            <person name="Birren B."/>
        </authorList>
    </citation>
    <scope>NUCLEOTIDE SEQUENCE [LARGE SCALE GENOMIC DNA]</scope>
    <source>
        <strain evidence="8 9">Tu259-1</strain>
    </source>
</reference>
<proteinExistence type="predicted"/>
<dbReference type="AlphaFoldDB" id="A0A854Q1S7"/>
<feature type="compositionally biased region" description="Acidic residues" evidence="4">
    <location>
        <begin position="89"/>
        <end position="98"/>
    </location>
</feature>
<feature type="domain" description="Myb-like" evidence="5">
    <location>
        <begin position="383"/>
        <end position="432"/>
    </location>
</feature>
<feature type="domain" description="SANT" evidence="6">
    <location>
        <begin position="386"/>
        <end position="434"/>
    </location>
</feature>
<feature type="domain" description="HTH myb-type" evidence="7">
    <location>
        <begin position="383"/>
        <end position="436"/>
    </location>
</feature>
<dbReference type="Gene3D" id="1.10.10.60">
    <property type="entry name" value="Homeodomain-like"/>
    <property type="match status" value="2"/>
</dbReference>
<organism evidence="8 9">
    <name type="scientific">Cryptococcus neoformans Tu259-1</name>
    <dbReference type="NCBI Taxonomy" id="1230072"/>
    <lineage>
        <taxon>Eukaryota</taxon>
        <taxon>Fungi</taxon>
        <taxon>Dikarya</taxon>
        <taxon>Basidiomycota</taxon>
        <taxon>Agaricomycotina</taxon>
        <taxon>Tremellomycetes</taxon>
        <taxon>Tremellales</taxon>
        <taxon>Cryptococcaceae</taxon>
        <taxon>Cryptococcus</taxon>
        <taxon>Cryptococcus neoformans species complex</taxon>
    </lineage>
</organism>
<evidence type="ECO:0000256" key="2">
    <source>
        <dbReference type="ARBA" id="ARBA00023125"/>
    </source>
</evidence>
<feature type="region of interest" description="Disordered" evidence="4">
    <location>
        <begin position="1"/>
        <end position="139"/>
    </location>
</feature>
<dbReference type="PROSITE" id="PS51294">
    <property type="entry name" value="HTH_MYB"/>
    <property type="match status" value="1"/>
</dbReference>
<gene>
    <name evidence="8" type="ORF">C361_06695</name>
</gene>
<dbReference type="SMART" id="SM00717">
    <property type="entry name" value="SANT"/>
    <property type="match status" value="3"/>
</dbReference>
<evidence type="ECO:0000259" key="6">
    <source>
        <dbReference type="PROSITE" id="PS51293"/>
    </source>
</evidence>
<dbReference type="InterPro" id="IPR017884">
    <property type="entry name" value="SANT_dom"/>
</dbReference>
<name>A0A854Q1S7_CRYNE</name>
<evidence type="ECO:0000313" key="9">
    <source>
        <dbReference type="Proteomes" id="UP000199727"/>
    </source>
</evidence>
<evidence type="ECO:0000256" key="3">
    <source>
        <dbReference type="ARBA" id="ARBA00023242"/>
    </source>
</evidence>
<comment type="subcellular location">
    <subcellularLocation>
        <location evidence="1">Nucleus</location>
    </subcellularLocation>
</comment>
<feature type="region of interest" description="Disordered" evidence="4">
    <location>
        <begin position="240"/>
        <end position="269"/>
    </location>
</feature>
<feature type="compositionally biased region" description="Basic and acidic residues" evidence="4">
    <location>
        <begin position="605"/>
        <end position="618"/>
    </location>
</feature>
<dbReference type="PROSITE" id="PS50090">
    <property type="entry name" value="MYB_LIKE"/>
    <property type="match status" value="2"/>
</dbReference>
<dbReference type="InterPro" id="IPR051651">
    <property type="entry name" value="DMTF1_DNA-bind_reg"/>
</dbReference>
<feature type="region of interest" description="Disordered" evidence="4">
    <location>
        <begin position="603"/>
        <end position="625"/>
    </location>
</feature>
<dbReference type="PROSITE" id="PS51293">
    <property type="entry name" value="SANT"/>
    <property type="match status" value="1"/>
</dbReference>
<dbReference type="GO" id="GO:0005634">
    <property type="term" value="C:nucleus"/>
    <property type="evidence" value="ECO:0007669"/>
    <property type="project" value="UniProtKB-SubCell"/>
</dbReference>
<feature type="compositionally biased region" description="Basic and acidic residues" evidence="4">
    <location>
        <begin position="31"/>
        <end position="51"/>
    </location>
</feature>
<evidence type="ECO:0000313" key="8">
    <source>
        <dbReference type="EMBL" id="OXG10663.1"/>
    </source>
</evidence>